<comment type="catalytic activity">
    <reaction evidence="6">
        <text>N(2)-formyl-N(1)-(5-phospho-beta-D-ribosyl)glycinamide + L-glutamine + ATP + H2O = 2-formamido-N(1)-(5-O-phospho-beta-D-ribosyl)acetamidine + L-glutamate + ADP + phosphate + H(+)</text>
        <dbReference type="Rhea" id="RHEA:17129"/>
        <dbReference type="ChEBI" id="CHEBI:15377"/>
        <dbReference type="ChEBI" id="CHEBI:15378"/>
        <dbReference type="ChEBI" id="CHEBI:29985"/>
        <dbReference type="ChEBI" id="CHEBI:30616"/>
        <dbReference type="ChEBI" id="CHEBI:43474"/>
        <dbReference type="ChEBI" id="CHEBI:58359"/>
        <dbReference type="ChEBI" id="CHEBI:147286"/>
        <dbReference type="ChEBI" id="CHEBI:147287"/>
        <dbReference type="ChEBI" id="CHEBI:456216"/>
        <dbReference type="EC" id="6.3.5.3"/>
    </reaction>
</comment>
<dbReference type="HAMAP" id="MF_01926">
    <property type="entry name" value="PurS"/>
    <property type="match status" value="1"/>
</dbReference>
<dbReference type="AlphaFoldDB" id="A0A117SXK9"/>
<comment type="subcellular location">
    <subcellularLocation>
        <location evidence="6">Cytoplasm</location>
    </subcellularLocation>
</comment>
<dbReference type="GO" id="GO:0005524">
    <property type="term" value="F:ATP binding"/>
    <property type="evidence" value="ECO:0007669"/>
    <property type="project" value="UniProtKB-UniRule"/>
</dbReference>
<protein>
    <recommendedName>
        <fullName evidence="6">Phosphoribosylformylglycinamidine synthase subunit PurS</fullName>
        <shortName evidence="6">FGAM synthase</shortName>
        <ecNumber evidence="6">6.3.5.3</ecNumber>
    </recommendedName>
    <alternativeName>
        <fullName evidence="6">Formylglycinamide ribonucleotide amidotransferase subunit III</fullName>
        <shortName evidence="6">FGAR amidotransferase III</shortName>
        <shortName evidence="6">FGAR-AT III</shortName>
    </alternativeName>
    <alternativeName>
        <fullName evidence="6">Phosphoribosylformylglycinamidine synthase subunit III</fullName>
    </alternativeName>
</protein>
<keyword evidence="5 6" id="KW-0067">ATP-binding</keyword>
<comment type="similarity">
    <text evidence="6">Belongs to the PurS family.</text>
</comment>
<dbReference type="UniPathway" id="UPA00074">
    <property type="reaction ID" value="UER00128"/>
</dbReference>
<evidence type="ECO:0000256" key="1">
    <source>
        <dbReference type="ARBA" id="ARBA00022490"/>
    </source>
</evidence>
<keyword evidence="4 6" id="KW-0658">Purine biosynthesis</keyword>
<dbReference type="EC" id="6.3.5.3" evidence="6"/>
<keyword evidence="8" id="KW-1185">Reference proteome</keyword>
<evidence type="ECO:0000256" key="2">
    <source>
        <dbReference type="ARBA" id="ARBA00022598"/>
    </source>
</evidence>
<keyword evidence="2 6" id="KW-0436">Ligase</keyword>
<evidence type="ECO:0000313" key="8">
    <source>
        <dbReference type="Proteomes" id="UP000053557"/>
    </source>
</evidence>
<reference evidence="7 8" key="1">
    <citation type="submission" date="2015-12" db="EMBL/GenBank/DDBJ databases">
        <title>Draft genome sequence of Acidibacillus ferrooxidans ITV001, isolated from a chalcopyrite acid mine drainage site in Brazil.</title>
        <authorList>
            <person name="Dall'Agnol H."/>
            <person name="Nancucheo I."/>
            <person name="Johnson B."/>
            <person name="Oliveira R."/>
            <person name="Leite L."/>
            <person name="Pylro V."/>
            <person name="Nunes G.L."/>
            <person name="Tzotzos G."/>
            <person name="Fernandes G.R."/>
            <person name="Dutra J."/>
            <person name="Orellana S.C."/>
            <person name="Oliveira G."/>
        </authorList>
    </citation>
    <scope>NUCLEOTIDE SEQUENCE [LARGE SCALE GENOMIC DNA]</scope>
    <source>
        <strain evidence="8">ITV01</strain>
    </source>
</reference>
<accession>A0A117SXK9</accession>
<evidence type="ECO:0000256" key="6">
    <source>
        <dbReference type="HAMAP-Rule" id="MF_01926"/>
    </source>
</evidence>
<sequence>MNFIASIRVTLKESVLDPQGSAVVHALHSLSFSSVSDVRIGKYMEVAFQAQDEQAARTQVSRMCEQLLTNPVIETYSFTLAEVRE</sequence>
<dbReference type="GO" id="GO:0006189">
    <property type="term" value="P:'de novo' IMP biosynthetic process"/>
    <property type="evidence" value="ECO:0007669"/>
    <property type="project" value="UniProtKB-UniRule"/>
</dbReference>
<dbReference type="GO" id="GO:0005737">
    <property type="term" value="C:cytoplasm"/>
    <property type="evidence" value="ECO:0007669"/>
    <property type="project" value="UniProtKB-SubCell"/>
</dbReference>
<dbReference type="EMBL" id="LPVJ01000051">
    <property type="protein sequence ID" value="KUO95419.1"/>
    <property type="molecule type" value="Genomic_DNA"/>
</dbReference>
<dbReference type="SUPFAM" id="SSF82697">
    <property type="entry name" value="PurS-like"/>
    <property type="match status" value="1"/>
</dbReference>
<dbReference type="PANTHER" id="PTHR34696:SF1">
    <property type="entry name" value="PHOSPHORIBOSYLFORMYLGLYCINAMIDINE SYNTHASE SUBUNIT PURS"/>
    <property type="match status" value="1"/>
</dbReference>
<evidence type="ECO:0000313" key="7">
    <source>
        <dbReference type="EMBL" id="KUO95419.1"/>
    </source>
</evidence>
<evidence type="ECO:0000256" key="4">
    <source>
        <dbReference type="ARBA" id="ARBA00022755"/>
    </source>
</evidence>
<dbReference type="Proteomes" id="UP000053557">
    <property type="component" value="Unassembled WGS sequence"/>
</dbReference>
<dbReference type="InterPro" id="IPR003850">
    <property type="entry name" value="PurS"/>
</dbReference>
<evidence type="ECO:0000256" key="3">
    <source>
        <dbReference type="ARBA" id="ARBA00022741"/>
    </source>
</evidence>
<dbReference type="NCBIfam" id="TIGR00302">
    <property type="entry name" value="phosphoribosylformylglycinamidine synthase subunit PurS"/>
    <property type="match status" value="1"/>
</dbReference>
<dbReference type="Gene3D" id="3.30.1280.10">
    <property type="entry name" value="Phosphoribosylformylglycinamidine synthase subunit PurS"/>
    <property type="match status" value="1"/>
</dbReference>
<evidence type="ECO:0000256" key="5">
    <source>
        <dbReference type="ARBA" id="ARBA00022840"/>
    </source>
</evidence>
<proteinExistence type="inferred from homology"/>
<keyword evidence="1 6" id="KW-0963">Cytoplasm</keyword>
<name>A0A117SXK9_9BACL</name>
<dbReference type="GO" id="GO:0004642">
    <property type="term" value="F:phosphoribosylformylglycinamidine synthase activity"/>
    <property type="evidence" value="ECO:0007669"/>
    <property type="project" value="UniProtKB-UniRule"/>
</dbReference>
<comment type="caution">
    <text evidence="7">The sequence shown here is derived from an EMBL/GenBank/DDBJ whole genome shotgun (WGS) entry which is preliminary data.</text>
</comment>
<dbReference type="InterPro" id="IPR036604">
    <property type="entry name" value="PurS-like_sf"/>
</dbReference>
<organism evidence="7 8">
    <name type="scientific">Ferroacidibacillus organovorans</name>
    <dbReference type="NCBI Taxonomy" id="1765683"/>
    <lineage>
        <taxon>Bacteria</taxon>
        <taxon>Bacillati</taxon>
        <taxon>Bacillota</taxon>
        <taxon>Bacilli</taxon>
        <taxon>Bacillales</taxon>
        <taxon>Alicyclobacillaceae</taxon>
        <taxon>Ferroacidibacillus</taxon>
    </lineage>
</organism>
<comment type="subunit">
    <text evidence="6">Part of the FGAM synthase complex composed of 1 PurL, 1 PurQ and 2 PurS subunits.</text>
</comment>
<gene>
    <name evidence="6" type="primary">purS</name>
    <name evidence="7" type="ORF">ATW55_02840</name>
</gene>
<keyword evidence="3 6" id="KW-0547">Nucleotide-binding</keyword>
<dbReference type="PANTHER" id="PTHR34696">
    <property type="entry name" value="PHOSPHORIBOSYLFORMYLGLYCINAMIDINE SYNTHASE SUBUNIT PURS"/>
    <property type="match status" value="1"/>
</dbReference>
<dbReference type="NCBIfam" id="NF004630">
    <property type="entry name" value="PRK05974.1"/>
    <property type="match status" value="1"/>
</dbReference>
<dbReference type="Pfam" id="PF02700">
    <property type="entry name" value="PurS"/>
    <property type="match status" value="1"/>
</dbReference>
<comment type="pathway">
    <text evidence="6">Purine metabolism; IMP biosynthesis via de novo pathway; 5-amino-1-(5-phospho-D-ribosyl)imidazole from N(2)-formyl-N(1)-(5-phospho-D-ribosyl)glycinamide: step 1/2.</text>
</comment>
<dbReference type="OrthoDB" id="9799101at2"/>
<comment type="function">
    <text evidence="6">Part of the phosphoribosylformylglycinamidine synthase complex involved in the purines biosynthetic pathway. Catalyzes the ATP-dependent conversion of formylglycinamide ribonucleotide (FGAR) and glutamine to yield formylglycinamidine ribonucleotide (FGAM) and glutamate. The FGAM synthase complex is composed of three subunits. PurQ produces an ammonia molecule by converting glutamine to glutamate. PurL transfers the ammonia molecule to FGAR to form FGAM in an ATP-dependent manner. PurS interacts with PurQ and PurL and is thought to assist in the transfer of the ammonia molecule from PurQ to PurL.</text>
</comment>